<reference evidence="2 3" key="1">
    <citation type="submission" date="2019-03" db="EMBL/GenBank/DDBJ databases">
        <title>Genomic Encyclopedia of Type Strains, Phase IV (KMG-IV): sequencing the most valuable type-strain genomes for metagenomic binning, comparative biology and taxonomic classification.</title>
        <authorList>
            <person name="Goeker M."/>
        </authorList>
    </citation>
    <scope>NUCLEOTIDE SEQUENCE [LARGE SCALE GENOMIC DNA]</scope>
    <source>
        <strain evidence="2 3">DSM 1709</strain>
    </source>
</reference>
<protein>
    <submittedName>
        <fullName evidence="2">Uncharacterized protein</fullName>
    </submittedName>
</protein>
<feature type="compositionally biased region" description="Basic and acidic residues" evidence="1">
    <location>
        <begin position="1"/>
        <end position="12"/>
    </location>
</feature>
<comment type="caution">
    <text evidence="2">The sequence shown here is derived from an EMBL/GenBank/DDBJ whole genome shotgun (WGS) entry which is preliminary data.</text>
</comment>
<dbReference type="EMBL" id="SLXD01000004">
    <property type="protein sequence ID" value="TCP03418.1"/>
    <property type="molecule type" value="Genomic_DNA"/>
</dbReference>
<dbReference type="Proteomes" id="UP000295106">
    <property type="component" value="Unassembled WGS sequence"/>
</dbReference>
<dbReference type="GeneID" id="99685723"/>
<gene>
    <name evidence="2" type="ORF">EV684_104139</name>
</gene>
<sequence>MHQRLPDGERRPSPLAHASSTRSLTVRAAALACAAASLAAGPQQAKALDGCLVLLCLAAPNWHAIPQCVPPIHQLFHDLRRGRPFPTCDMAGPGNSSNHRWASAPAFCPPQYTHEVSGESGTEYVCDYSGAISVQVDGQLWSRTWWNRGDSVTEFTDAAKAGLQEWNTRFDEDLARWKASQPPEAPSCDC</sequence>
<organism evidence="2 3">
    <name type="scientific">Rubrivivax gelatinosus</name>
    <name type="common">Rhodocyclus gelatinosus</name>
    <name type="synonym">Rhodopseudomonas gelatinosa</name>
    <dbReference type="NCBI Taxonomy" id="28068"/>
    <lineage>
        <taxon>Bacteria</taxon>
        <taxon>Pseudomonadati</taxon>
        <taxon>Pseudomonadota</taxon>
        <taxon>Betaproteobacteria</taxon>
        <taxon>Burkholderiales</taxon>
        <taxon>Sphaerotilaceae</taxon>
        <taxon>Rubrivivax</taxon>
    </lineage>
</organism>
<evidence type="ECO:0000313" key="3">
    <source>
        <dbReference type="Proteomes" id="UP000295106"/>
    </source>
</evidence>
<dbReference type="RefSeq" id="WP_243651104.1">
    <property type="nucleotide sequence ID" value="NZ_CP181386.1"/>
</dbReference>
<dbReference type="AlphaFoldDB" id="A0A4V2SH30"/>
<accession>A0A4V2SH30</accession>
<evidence type="ECO:0000256" key="1">
    <source>
        <dbReference type="SAM" id="MobiDB-lite"/>
    </source>
</evidence>
<name>A0A4V2SH30_RUBGE</name>
<proteinExistence type="predicted"/>
<evidence type="ECO:0000313" key="2">
    <source>
        <dbReference type="EMBL" id="TCP03418.1"/>
    </source>
</evidence>
<feature type="region of interest" description="Disordered" evidence="1">
    <location>
        <begin position="1"/>
        <end position="20"/>
    </location>
</feature>